<dbReference type="PANTHER" id="PTHR43369:SF2">
    <property type="entry name" value="PHOSPHORIBOSYLGLYCINAMIDE FORMYLTRANSFERASE"/>
    <property type="match status" value="1"/>
</dbReference>
<keyword evidence="3 6" id="KW-0808">Transferase</keyword>
<dbReference type="STRING" id="872965.SE16_08640"/>
<dbReference type="EMBL" id="BBZA01000033">
    <property type="protein sequence ID" value="GAP62145.1"/>
    <property type="molecule type" value="Genomic_DNA"/>
</dbReference>
<dbReference type="AlphaFoldDB" id="A0A0M8K5J9"/>
<comment type="pathway">
    <text evidence="1">Purine metabolism; IMP biosynthesis via de novo pathway; N(2)-formyl-N(1)-(5-phospho-D-ribosyl)glycinamide from N(1)-(5-phospho-D-ribosyl)glycinamide (10-formyl THF route): step 1/1.</text>
</comment>
<dbReference type="SUPFAM" id="SSF53328">
    <property type="entry name" value="Formyltransferase"/>
    <property type="match status" value="1"/>
</dbReference>
<evidence type="ECO:0000313" key="8">
    <source>
        <dbReference type="Proteomes" id="UP000037784"/>
    </source>
</evidence>
<proteinExistence type="predicted"/>
<accession>A0A0M8K5J9</accession>
<dbReference type="InterPro" id="IPR002376">
    <property type="entry name" value="Formyl_transf_N"/>
</dbReference>
<sequence>MTAPKVRLAILISGSGGVMQAILDACRRGELDAEVVGVFSHEPYAYGLLRAEREGVPAFAHDLSDYRFRGLTERDFERELADKIEALGADMVVLAEWALPLGETFLERFPNRVINLHEGLPGQFPVFDPYMRNPVSRVYDAFTAGLIRETGVTAHILRDPMQTGPVLAAERVPIYEFDTLADVEERFYRVKCEMLVNVLRQMIEERQQDHQSEQA</sequence>
<dbReference type="Proteomes" id="UP000050502">
    <property type="component" value="Unassembled WGS sequence"/>
</dbReference>
<dbReference type="Pfam" id="PF00551">
    <property type="entry name" value="Formyl_trans_N"/>
    <property type="match status" value="1"/>
</dbReference>
<keyword evidence="8" id="KW-1185">Reference proteome</keyword>
<dbReference type="GO" id="GO:0006189">
    <property type="term" value="P:'de novo' IMP biosynthetic process"/>
    <property type="evidence" value="ECO:0007669"/>
    <property type="project" value="TreeGrafter"/>
</dbReference>
<protein>
    <recommendedName>
        <fullName evidence="2">phosphoribosylglycinamide formyltransferase 1</fullName>
        <ecNumber evidence="2">2.1.2.2</ecNumber>
    </recommendedName>
</protein>
<feature type="domain" description="Formyl transferase N-terminal" evidence="5">
    <location>
        <begin position="7"/>
        <end position="199"/>
    </location>
</feature>
<dbReference type="FunCoup" id="A0A0M8K5J9">
    <property type="interactions" value="465"/>
</dbReference>
<evidence type="ECO:0000256" key="4">
    <source>
        <dbReference type="ARBA" id="ARBA00022755"/>
    </source>
</evidence>
<keyword evidence="4" id="KW-0658">Purine biosynthesis</keyword>
<dbReference type="InterPro" id="IPR036477">
    <property type="entry name" value="Formyl_transf_N_sf"/>
</dbReference>
<evidence type="ECO:0000256" key="1">
    <source>
        <dbReference type="ARBA" id="ARBA00005054"/>
    </source>
</evidence>
<dbReference type="RefSeq" id="WP_054492063.1">
    <property type="nucleotide sequence ID" value="NZ_BBZA01000033.1"/>
</dbReference>
<evidence type="ECO:0000256" key="3">
    <source>
        <dbReference type="ARBA" id="ARBA00022679"/>
    </source>
</evidence>
<dbReference type="Proteomes" id="UP000037784">
    <property type="component" value="Unassembled WGS sequence"/>
</dbReference>
<evidence type="ECO:0000259" key="5">
    <source>
        <dbReference type="Pfam" id="PF00551"/>
    </source>
</evidence>
<dbReference type="InParanoid" id="A0A0M8K5J9"/>
<dbReference type="GO" id="GO:0004644">
    <property type="term" value="F:phosphoribosylglycinamide formyltransferase activity"/>
    <property type="evidence" value="ECO:0007669"/>
    <property type="project" value="UniProtKB-EC"/>
</dbReference>
<dbReference type="Gene3D" id="3.40.50.170">
    <property type="entry name" value="Formyl transferase, N-terminal domain"/>
    <property type="match status" value="1"/>
</dbReference>
<reference evidence="7 9" key="2">
    <citation type="submission" date="2015-07" db="EMBL/GenBank/DDBJ databases">
        <title>Whole genome sequence of Ardenticatena maritima DSM 23922.</title>
        <authorList>
            <person name="Hemp J."/>
            <person name="Ward L.M."/>
            <person name="Pace L.A."/>
            <person name="Fischer W.W."/>
        </authorList>
    </citation>
    <scope>NUCLEOTIDE SEQUENCE [LARGE SCALE GENOMIC DNA]</scope>
    <source>
        <strain evidence="7 9">110S</strain>
    </source>
</reference>
<dbReference type="OrthoDB" id="9806170at2"/>
<evidence type="ECO:0000256" key="2">
    <source>
        <dbReference type="ARBA" id="ARBA00012254"/>
    </source>
</evidence>
<name>A0A0M8K5J9_9CHLR</name>
<dbReference type="EC" id="2.1.2.2" evidence="2"/>
<reference evidence="6 8" key="1">
    <citation type="journal article" date="2015" name="Genome Announc.">
        <title>Draft Genome Sequence of a Heterotrophic Facultative Anaerobic Thermophilic Bacterium, Ardenticatena maritima Strain 110ST.</title>
        <authorList>
            <person name="Kawaichi S."/>
            <person name="Yoshida T."/>
            <person name="Sako Y."/>
            <person name="Nakamura R."/>
        </authorList>
    </citation>
    <scope>NUCLEOTIDE SEQUENCE [LARGE SCALE GENOMIC DNA]</scope>
    <source>
        <strain evidence="6 8">110S</strain>
    </source>
</reference>
<gene>
    <name evidence="6" type="primary">purN</name>
    <name evidence="6" type="ORF">ARMA_0568</name>
    <name evidence="7" type="ORF">SE16_08640</name>
</gene>
<evidence type="ECO:0000313" key="6">
    <source>
        <dbReference type="EMBL" id="GAP62145.1"/>
    </source>
</evidence>
<organism evidence="6 8">
    <name type="scientific">Ardenticatena maritima</name>
    <dbReference type="NCBI Taxonomy" id="872965"/>
    <lineage>
        <taxon>Bacteria</taxon>
        <taxon>Bacillati</taxon>
        <taxon>Chloroflexota</taxon>
        <taxon>Ardenticatenia</taxon>
        <taxon>Ardenticatenales</taxon>
        <taxon>Ardenticatenaceae</taxon>
        <taxon>Ardenticatena</taxon>
    </lineage>
</organism>
<dbReference type="EMBL" id="LGKN01000005">
    <property type="protein sequence ID" value="KPL87666.1"/>
    <property type="molecule type" value="Genomic_DNA"/>
</dbReference>
<reference evidence="8" key="3">
    <citation type="submission" date="2015-08" db="EMBL/GenBank/DDBJ databases">
        <title>Draft Genome Sequence of a Heterotrophic Facultative Anaerobic Bacterium Ardenticatena maritima Strain 110S.</title>
        <authorList>
            <person name="Kawaichi S."/>
            <person name="Yoshida T."/>
            <person name="Sako Y."/>
            <person name="Nakamura R."/>
        </authorList>
    </citation>
    <scope>NUCLEOTIDE SEQUENCE [LARGE SCALE GENOMIC DNA]</scope>
    <source>
        <strain evidence="8">110S</strain>
    </source>
</reference>
<evidence type="ECO:0000313" key="9">
    <source>
        <dbReference type="Proteomes" id="UP000050502"/>
    </source>
</evidence>
<dbReference type="PANTHER" id="PTHR43369">
    <property type="entry name" value="PHOSPHORIBOSYLGLYCINAMIDE FORMYLTRANSFERASE"/>
    <property type="match status" value="1"/>
</dbReference>
<dbReference type="GO" id="GO:0005737">
    <property type="term" value="C:cytoplasm"/>
    <property type="evidence" value="ECO:0007669"/>
    <property type="project" value="TreeGrafter"/>
</dbReference>
<evidence type="ECO:0000313" key="7">
    <source>
        <dbReference type="EMBL" id="KPL87666.1"/>
    </source>
</evidence>
<comment type="caution">
    <text evidence="6">The sequence shown here is derived from an EMBL/GenBank/DDBJ whole genome shotgun (WGS) entry which is preliminary data.</text>
</comment>